<dbReference type="HOGENOM" id="CLU_018816_13_2_10"/>
<organism evidence="3 4">
    <name type="scientific">Bernardetia litoralis (strain ATCC 23117 / DSM 6794 / NBRC 15988 / NCIMB 1366 / Fx l1 / Sio-4)</name>
    <name type="common">Flexibacter litoralis</name>
    <dbReference type="NCBI Taxonomy" id="880071"/>
    <lineage>
        <taxon>Bacteria</taxon>
        <taxon>Pseudomonadati</taxon>
        <taxon>Bacteroidota</taxon>
        <taxon>Cytophagia</taxon>
        <taxon>Cytophagales</taxon>
        <taxon>Bernardetiaceae</taxon>
        <taxon>Bernardetia</taxon>
    </lineage>
</organism>
<dbReference type="OrthoDB" id="9814657at2"/>
<dbReference type="GO" id="GO:0030313">
    <property type="term" value="C:cell envelope"/>
    <property type="evidence" value="ECO:0007669"/>
    <property type="project" value="TreeGrafter"/>
</dbReference>
<dbReference type="AlphaFoldDB" id="I4AKP3"/>
<dbReference type="EMBL" id="CP003345">
    <property type="protein sequence ID" value="AFM04528.1"/>
    <property type="molecule type" value="Genomic_DNA"/>
</dbReference>
<comment type="similarity">
    <text evidence="1">Belongs to the membrane fusion protein (MFP) (TC 8.A.1) family.</text>
</comment>
<sequence length="404" mass="45201">MKTNIIYSILFLCSIFLFWSCKKTSTTDIHVHDDKNHSHDKEIMEDKNHSFFTNEQIQKLGIEIDSSYSKSIPTIIEATGTIHLPPQNKALVGSVLGGKIKKILIHEGDYVKKGQTIAILENPEAIKMQQEYFTVSARLIMLESDLERQKSLQSQDATTEKIVQQAQAELEMAKSQKAGLKAQLQMINLSTNSLSSSSISSTFSVLAPISGMTHNIVGQLGEFIDANKSMVDILNEDHLHIEILVYEKDIDAIKEKQKVTFIPYNSSHAKPVEAIVYSISNTIDPVTKTVSIHAEIKQKLSTILRDGTLGKIKIESEGTNRATLPKDALVQTRENFFVFIQKNKTDKGSEFEKIEVELYAQDKTEFQFSIKDNSINKSISELAFITKGAYYLNASSAETVGHSH</sequence>
<dbReference type="GO" id="GO:0060003">
    <property type="term" value="P:copper ion export"/>
    <property type="evidence" value="ECO:0007669"/>
    <property type="project" value="TreeGrafter"/>
</dbReference>
<reference evidence="4" key="1">
    <citation type="submission" date="2012-06" db="EMBL/GenBank/DDBJ databases">
        <title>The complete genome of Flexibacter litoralis DSM 6794.</title>
        <authorList>
            <person name="Lucas S."/>
            <person name="Copeland A."/>
            <person name="Lapidus A."/>
            <person name="Glavina del Rio T."/>
            <person name="Dalin E."/>
            <person name="Tice H."/>
            <person name="Bruce D."/>
            <person name="Goodwin L."/>
            <person name="Pitluck S."/>
            <person name="Peters L."/>
            <person name="Ovchinnikova G."/>
            <person name="Lu M."/>
            <person name="Kyrpides N."/>
            <person name="Mavromatis K."/>
            <person name="Ivanova N."/>
            <person name="Brettin T."/>
            <person name="Detter J.C."/>
            <person name="Han C."/>
            <person name="Larimer F."/>
            <person name="Land M."/>
            <person name="Hauser L."/>
            <person name="Markowitz V."/>
            <person name="Cheng J.-F."/>
            <person name="Hugenholtz P."/>
            <person name="Woyke T."/>
            <person name="Wu D."/>
            <person name="Spring S."/>
            <person name="Lang E."/>
            <person name="Kopitz M."/>
            <person name="Brambilla E."/>
            <person name="Klenk H.-P."/>
            <person name="Eisen J.A."/>
        </authorList>
    </citation>
    <scope>NUCLEOTIDE SEQUENCE [LARGE SCALE GENOMIC DNA]</scope>
    <source>
        <strain evidence="4">ATCC 23117 / DSM 6794 / NBRC 15988 / NCIMB 1366 / Sio-4</strain>
    </source>
</reference>
<dbReference type="eggNOG" id="COG0845">
    <property type="taxonomic scope" value="Bacteria"/>
</dbReference>
<dbReference type="InterPro" id="IPR006143">
    <property type="entry name" value="RND_pump_MFP"/>
</dbReference>
<evidence type="ECO:0000313" key="3">
    <source>
        <dbReference type="EMBL" id="AFM04528.1"/>
    </source>
</evidence>
<dbReference type="STRING" id="880071.Fleli_2147"/>
<gene>
    <name evidence="3" type="ordered locus">Fleli_2147</name>
</gene>
<dbReference type="RefSeq" id="WP_014797975.1">
    <property type="nucleotide sequence ID" value="NC_018018.1"/>
</dbReference>
<dbReference type="Gene3D" id="2.40.50.100">
    <property type="match status" value="1"/>
</dbReference>
<dbReference type="PANTHER" id="PTHR30097:SF4">
    <property type="entry name" value="SLR6042 PROTEIN"/>
    <property type="match status" value="1"/>
</dbReference>
<protein>
    <submittedName>
        <fullName evidence="3">RND family efflux transporter, MFP subunit</fullName>
    </submittedName>
</protein>
<dbReference type="NCBIfam" id="TIGR01730">
    <property type="entry name" value="RND_mfp"/>
    <property type="match status" value="1"/>
</dbReference>
<dbReference type="Gene3D" id="2.40.30.170">
    <property type="match status" value="1"/>
</dbReference>
<dbReference type="Proteomes" id="UP000006054">
    <property type="component" value="Chromosome"/>
</dbReference>
<dbReference type="GO" id="GO:0022857">
    <property type="term" value="F:transmembrane transporter activity"/>
    <property type="evidence" value="ECO:0007669"/>
    <property type="project" value="InterPro"/>
</dbReference>
<evidence type="ECO:0000256" key="2">
    <source>
        <dbReference type="ARBA" id="ARBA00022448"/>
    </source>
</evidence>
<keyword evidence="4" id="KW-1185">Reference proteome</keyword>
<evidence type="ECO:0000256" key="1">
    <source>
        <dbReference type="ARBA" id="ARBA00009477"/>
    </source>
</evidence>
<evidence type="ECO:0000313" key="4">
    <source>
        <dbReference type="Proteomes" id="UP000006054"/>
    </source>
</evidence>
<proteinExistence type="inferred from homology"/>
<dbReference type="GO" id="GO:0015679">
    <property type="term" value="P:plasma membrane copper ion transport"/>
    <property type="evidence" value="ECO:0007669"/>
    <property type="project" value="TreeGrafter"/>
</dbReference>
<name>I4AKP3_BERLS</name>
<dbReference type="GO" id="GO:0016020">
    <property type="term" value="C:membrane"/>
    <property type="evidence" value="ECO:0007669"/>
    <property type="project" value="InterPro"/>
</dbReference>
<accession>I4AKP3</accession>
<dbReference type="SUPFAM" id="SSF111369">
    <property type="entry name" value="HlyD-like secretion proteins"/>
    <property type="match status" value="1"/>
</dbReference>
<dbReference type="InterPro" id="IPR051909">
    <property type="entry name" value="MFP_Cation_Efflux"/>
</dbReference>
<keyword evidence="2" id="KW-0813">Transport</keyword>
<dbReference type="KEGG" id="fli:Fleli_2147"/>
<dbReference type="PANTHER" id="PTHR30097">
    <property type="entry name" value="CATION EFFLUX SYSTEM PROTEIN CUSB"/>
    <property type="match status" value="1"/>
</dbReference>